<evidence type="ECO:0000313" key="3">
    <source>
        <dbReference type="Proteomes" id="UP000801428"/>
    </source>
</evidence>
<dbReference type="InterPro" id="IPR011042">
    <property type="entry name" value="6-blade_b-propeller_TolB-like"/>
</dbReference>
<comment type="caution">
    <text evidence="2">The sequence shown here is derived from an EMBL/GenBank/DDBJ whole genome shotgun (WGS) entry which is preliminary data.</text>
</comment>
<dbReference type="EMBL" id="SWKU01000054">
    <property type="protein sequence ID" value="KAF2993361.1"/>
    <property type="molecule type" value="Genomic_DNA"/>
</dbReference>
<feature type="signal peptide" evidence="1">
    <location>
        <begin position="1"/>
        <end position="18"/>
    </location>
</feature>
<dbReference type="Gene3D" id="2.120.10.30">
    <property type="entry name" value="TolB, C-terminal domain"/>
    <property type="match status" value="1"/>
</dbReference>
<dbReference type="Proteomes" id="UP000801428">
    <property type="component" value="Unassembled WGS sequence"/>
</dbReference>
<organism evidence="2 3">
    <name type="scientific">Curvularia kusanoi</name>
    <name type="common">Cochliobolus kusanoi</name>
    <dbReference type="NCBI Taxonomy" id="90978"/>
    <lineage>
        <taxon>Eukaryota</taxon>
        <taxon>Fungi</taxon>
        <taxon>Dikarya</taxon>
        <taxon>Ascomycota</taxon>
        <taxon>Pezizomycotina</taxon>
        <taxon>Dothideomycetes</taxon>
        <taxon>Pleosporomycetidae</taxon>
        <taxon>Pleosporales</taxon>
        <taxon>Pleosporineae</taxon>
        <taxon>Pleosporaceae</taxon>
        <taxon>Curvularia</taxon>
    </lineage>
</organism>
<evidence type="ECO:0000313" key="2">
    <source>
        <dbReference type="EMBL" id="KAF2993361.1"/>
    </source>
</evidence>
<keyword evidence="3" id="KW-1185">Reference proteome</keyword>
<dbReference type="PANTHER" id="PTHR42060">
    <property type="entry name" value="NHL REPEAT-CONTAINING PROTEIN-RELATED"/>
    <property type="match status" value="1"/>
</dbReference>
<keyword evidence="1" id="KW-0732">Signal</keyword>
<dbReference type="OrthoDB" id="9977941at2759"/>
<evidence type="ECO:0000256" key="1">
    <source>
        <dbReference type="SAM" id="SignalP"/>
    </source>
</evidence>
<name>A0A9P4T3S3_CURKU</name>
<proteinExistence type="predicted"/>
<feature type="chain" id="PRO_5040499557" evidence="1">
    <location>
        <begin position="19"/>
        <end position="355"/>
    </location>
</feature>
<dbReference type="InterPro" id="IPR052998">
    <property type="entry name" value="Hetero-Diels-Alderase-like"/>
</dbReference>
<dbReference type="AlphaFoldDB" id="A0A9P4T3S3"/>
<accession>A0A9P4T3S3</accession>
<sequence length="355" mass="37447">MLFALAAAILSAIPPAFATPLAPGHKAQSGHKSAVRLLYEYPLDFFVENIAVRPKGELLVTLPYIAEVHSIDPLRPNPTPKVVHSFKGVNSVFGITEYDDDVYAVNGGNFSITGGAVVGTYRVDSLNLTGATPVETRIADFPSAHFLNGMTALPSCGPRPRNILVNDVIGGVIYHLDSVTGEYSIALNNTYTQAHQHPALGYFGANGIKISDSMAYLTNTGLGALVRFPVYPNGTQVEGASIEVLSRATNSTWSYDDFALQNATAYITTGSGNAIERVIAPFSGARGAISTDFVAGNLNSTLVAGPTAAAFGRTHKDSHILYVTTSGGANAPVNGNITVGAQVLAIDTRLLRLHF</sequence>
<reference evidence="2" key="1">
    <citation type="submission" date="2019-04" db="EMBL/GenBank/DDBJ databases">
        <title>Sequencing of skin fungus with MAO and IRED activity.</title>
        <authorList>
            <person name="Marsaioli A.J."/>
            <person name="Bonatto J.M.C."/>
            <person name="Reis Junior O."/>
        </authorList>
    </citation>
    <scope>NUCLEOTIDE SEQUENCE</scope>
    <source>
        <strain evidence="2">30M1</strain>
    </source>
</reference>
<dbReference type="SUPFAM" id="SSF63829">
    <property type="entry name" value="Calcium-dependent phosphotriesterase"/>
    <property type="match status" value="1"/>
</dbReference>
<gene>
    <name evidence="2" type="ORF">E8E13_002041</name>
</gene>
<dbReference type="PANTHER" id="PTHR42060:SF1">
    <property type="entry name" value="NHL REPEAT-CONTAINING PROTEIN"/>
    <property type="match status" value="1"/>
</dbReference>
<protein>
    <submittedName>
        <fullName evidence="2">Uncharacterized protein</fullName>
    </submittedName>
</protein>